<dbReference type="EnsemblProtists" id="EOD16082">
    <property type="protein sequence ID" value="EOD16082"/>
    <property type="gene ID" value="EMIHUDRAFT_370488"/>
</dbReference>
<sequence length="170" mass="18926">AELPKLGLSPDIETYNALLSTCARRLLNRMEAEGVGHNATTYEHRVALHMMSGEPQGAFVVYRERETAERQPRCGRAEGMYHALINHHLRRKPRPNAAAAAELLEEMKADRHARPQLNSSRADHTRVNMNLQRNVADAVAAVAEDREFVFGNRRGPQEGARGPASNLARA</sequence>
<feature type="region of interest" description="Disordered" evidence="1">
    <location>
        <begin position="151"/>
        <end position="170"/>
    </location>
</feature>
<dbReference type="Gene3D" id="1.25.40.10">
    <property type="entry name" value="Tetratricopeptide repeat domain"/>
    <property type="match status" value="1"/>
</dbReference>
<evidence type="ECO:0000313" key="3">
    <source>
        <dbReference type="Proteomes" id="UP000013827"/>
    </source>
</evidence>
<evidence type="ECO:0000313" key="2">
    <source>
        <dbReference type="EnsemblProtists" id="EOD16082"/>
    </source>
</evidence>
<reference evidence="2" key="2">
    <citation type="submission" date="2024-10" db="UniProtKB">
        <authorList>
            <consortium name="EnsemblProtists"/>
        </authorList>
    </citation>
    <scope>IDENTIFICATION</scope>
</reference>
<dbReference type="HOGENOM" id="CLU_1574826_0_0_1"/>
<reference evidence="3" key="1">
    <citation type="journal article" date="2013" name="Nature">
        <title>Pan genome of the phytoplankton Emiliania underpins its global distribution.</title>
        <authorList>
            <person name="Read B.A."/>
            <person name="Kegel J."/>
            <person name="Klute M.J."/>
            <person name="Kuo A."/>
            <person name="Lefebvre S.C."/>
            <person name="Maumus F."/>
            <person name="Mayer C."/>
            <person name="Miller J."/>
            <person name="Monier A."/>
            <person name="Salamov A."/>
            <person name="Young J."/>
            <person name="Aguilar M."/>
            <person name="Claverie J.M."/>
            <person name="Frickenhaus S."/>
            <person name="Gonzalez K."/>
            <person name="Herman E.K."/>
            <person name="Lin Y.C."/>
            <person name="Napier J."/>
            <person name="Ogata H."/>
            <person name="Sarno A.F."/>
            <person name="Shmutz J."/>
            <person name="Schroeder D."/>
            <person name="de Vargas C."/>
            <person name="Verret F."/>
            <person name="von Dassow P."/>
            <person name="Valentin K."/>
            <person name="Van de Peer Y."/>
            <person name="Wheeler G."/>
            <person name="Dacks J.B."/>
            <person name="Delwiche C.F."/>
            <person name="Dyhrman S.T."/>
            <person name="Glockner G."/>
            <person name="John U."/>
            <person name="Richards T."/>
            <person name="Worden A.Z."/>
            <person name="Zhang X."/>
            <person name="Grigoriev I.V."/>
            <person name="Allen A.E."/>
            <person name="Bidle K."/>
            <person name="Borodovsky M."/>
            <person name="Bowler C."/>
            <person name="Brownlee C."/>
            <person name="Cock J.M."/>
            <person name="Elias M."/>
            <person name="Gladyshev V.N."/>
            <person name="Groth M."/>
            <person name="Guda C."/>
            <person name="Hadaegh A."/>
            <person name="Iglesias-Rodriguez M.D."/>
            <person name="Jenkins J."/>
            <person name="Jones B.M."/>
            <person name="Lawson T."/>
            <person name="Leese F."/>
            <person name="Lindquist E."/>
            <person name="Lobanov A."/>
            <person name="Lomsadze A."/>
            <person name="Malik S.B."/>
            <person name="Marsh M.E."/>
            <person name="Mackinder L."/>
            <person name="Mock T."/>
            <person name="Mueller-Roeber B."/>
            <person name="Pagarete A."/>
            <person name="Parker M."/>
            <person name="Probert I."/>
            <person name="Quesneville H."/>
            <person name="Raines C."/>
            <person name="Rensing S.A."/>
            <person name="Riano-Pachon D.M."/>
            <person name="Richier S."/>
            <person name="Rokitta S."/>
            <person name="Shiraiwa Y."/>
            <person name="Soanes D.M."/>
            <person name="van der Giezen M."/>
            <person name="Wahlund T.M."/>
            <person name="Williams B."/>
            <person name="Wilson W."/>
            <person name="Wolfe G."/>
            <person name="Wurch L.L."/>
        </authorList>
    </citation>
    <scope>NUCLEOTIDE SEQUENCE</scope>
</reference>
<evidence type="ECO:0000256" key="1">
    <source>
        <dbReference type="SAM" id="MobiDB-lite"/>
    </source>
</evidence>
<dbReference type="RefSeq" id="XP_005768511.1">
    <property type="nucleotide sequence ID" value="XM_005768454.1"/>
</dbReference>
<dbReference type="InterPro" id="IPR011990">
    <property type="entry name" value="TPR-like_helical_dom_sf"/>
</dbReference>
<dbReference type="KEGG" id="ehx:EMIHUDRAFT_370488"/>
<dbReference type="PaxDb" id="2903-EOD16082"/>
<accession>A0A0D3IXU7</accession>
<protein>
    <submittedName>
        <fullName evidence="2">Uncharacterized protein</fullName>
    </submittedName>
</protein>
<dbReference type="Proteomes" id="UP000013827">
    <property type="component" value="Unassembled WGS sequence"/>
</dbReference>
<keyword evidence="3" id="KW-1185">Reference proteome</keyword>
<dbReference type="GeneID" id="17262244"/>
<name>A0A0D3IXU7_EMIH1</name>
<proteinExistence type="predicted"/>
<dbReference type="AlphaFoldDB" id="A0A0D3IXU7"/>
<organism evidence="2 3">
    <name type="scientific">Emiliania huxleyi (strain CCMP1516)</name>
    <dbReference type="NCBI Taxonomy" id="280463"/>
    <lineage>
        <taxon>Eukaryota</taxon>
        <taxon>Haptista</taxon>
        <taxon>Haptophyta</taxon>
        <taxon>Prymnesiophyceae</taxon>
        <taxon>Isochrysidales</taxon>
        <taxon>Noelaerhabdaceae</taxon>
        <taxon>Emiliania</taxon>
    </lineage>
</organism>